<dbReference type="InterPro" id="IPR000595">
    <property type="entry name" value="cNMP-bd_dom"/>
</dbReference>
<keyword evidence="14" id="KW-1185">Reference proteome</keyword>
<dbReference type="InterPro" id="IPR018488">
    <property type="entry name" value="cNMP-bd_CS"/>
</dbReference>
<feature type="coiled-coil region" evidence="9">
    <location>
        <begin position="871"/>
        <end position="898"/>
    </location>
</feature>
<evidence type="ECO:0000256" key="8">
    <source>
        <dbReference type="ARBA" id="ARBA00023303"/>
    </source>
</evidence>
<dbReference type="Gene3D" id="2.60.120.10">
    <property type="entry name" value="Jelly Rolls"/>
    <property type="match status" value="1"/>
</dbReference>
<evidence type="ECO:0000256" key="4">
    <source>
        <dbReference type="ARBA" id="ARBA00022989"/>
    </source>
</evidence>
<dbReference type="CDD" id="cd00038">
    <property type="entry name" value="CAP_ED"/>
    <property type="match status" value="1"/>
</dbReference>
<dbReference type="InterPro" id="IPR032406">
    <property type="entry name" value="CLZ_dom"/>
</dbReference>
<comment type="caution">
    <text evidence="13">The sequence shown here is derived from an EMBL/GenBank/DDBJ whole genome shotgun (WGS) entry which is preliminary data.</text>
</comment>
<feature type="region of interest" description="Disordered" evidence="10">
    <location>
        <begin position="310"/>
        <end position="346"/>
    </location>
</feature>
<dbReference type="GO" id="GO:0044877">
    <property type="term" value="F:protein-containing complex binding"/>
    <property type="evidence" value="ECO:0007669"/>
    <property type="project" value="TreeGrafter"/>
</dbReference>
<dbReference type="FunFam" id="1.10.287.630:FF:000001">
    <property type="entry name" value="Cyclic nucleotide-gated channel alpha 3"/>
    <property type="match status" value="1"/>
</dbReference>
<dbReference type="SMART" id="SM00100">
    <property type="entry name" value="cNMP"/>
    <property type="match status" value="1"/>
</dbReference>
<dbReference type="GO" id="GO:0005223">
    <property type="term" value="F:intracellularly cGMP-activated cation channel activity"/>
    <property type="evidence" value="ECO:0007669"/>
    <property type="project" value="TreeGrafter"/>
</dbReference>
<dbReference type="GO" id="GO:0005886">
    <property type="term" value="C:plasma membrane"/>
    <property type="evidence" value="ECO:0007669"/>
    <property type="project" value="TreeGrafter"/>
</dbReference>
<keyword evidence="8" id="KW-0407">Ion channel</keyword>
<dbReference type="SUPFAM" id="SSF51206">
    <property type="entry name" value="cAMP-binding domain-like"/>
    <property type="match status" value="1"/>
</dbReference>
<feature type="domain" description="Cyclic nucleotide-binding" evidence="12">
    <location>
        <begin position="759"/>
        <end position="838"/>
    </location>
</feature>
<evidence type="ECO:0000256" key="7">
    <source>
        <dbReference type="ARBA" id="ARBA00023286"/>
    </source>
</evidence>
<dbReference type="SUPFAM" id="SSF81324">
    <property type="entry name" value="Voltage-gated potassium channels"/>
    <property type="match status" value="1"/>
</dbReference>
<dbReference type="PROSITE" id="PS50042">
    <property type="entry name" value="CNMP_BINDING_3"/>
    <property type="match status" value="1"/>
</dbReference>
<dbReference type="EMBL" id="JAKKPZ010000015">
    <property type="protein sequence ID" value="KAI1713441.1"/>
    <property type="molecule type" value="Genomic_DNA"/>
</dbReference>
<dbReference type="GO" id="GO:0005222">
    <property type="term" value="F:intracellularly cAMP-activated cation channel activity"/>
    <property type="evidence" value="ECO:0007669"/>
    <property type="project" value="TreeGrafter"/>
</dbReference>
<dbReference type="AlphaFoldDB" id="A0AAD4N6K4"/>
<accession>A0AAD4N6K4</accession>
<dbReference type="Pfam" id="PF00027">
    <property type="entry name" value="cNMP_binding"/>
    <property type="match status" value="1"/>
</dbReference>
<feature type="transmembrane region" description="Helical" evidence="11">
    <location>
        <begin position="438"/>
        <end position="462"/>
    </location>
</feature>
<feature type="compositionally biased region" description="Polar residues" evidence="10">
    <location>
        <begin position="52"/>
        <end position="66"/>
    </location>
</feature>
<feature type="region of interest" description="Disordered" evidence="10">
    <location>
        <begin position="196"/>
        <end position="224"/>
    </location>
</feature>
<evidence type="ECO:0000256" key="9">
    <source>
        <dbReference type="SAM" id="Coils"/>
    </source>
</evidence>
<dbReference type="FunFam" id="1.10.287.70:FF:000367">
    <property type="entry name" value="Cyclic nucleotide-gated cation channel"/>
    <property type="match status" value="1"/>
</dbReference>
<comment type="subcellular location">
    <subcellularLocation>
        <location evidence="1">Membrane</location>
        <topology evidence="1">Multi-pass membrane protein</topology>
    </subcellularLocation>
</comment>
<proteinExistence type="predicted"/>
<evidence type="ECO:0000313" key="13">
    <source>
        <dbReference type="EMBL" id="KAI1713441.1"/>
    </source>
</evidence>
<keyword evidence="4 11" id="KW-1133">Transmembrane helix</keyword>
<dbReference type="Pfam" id="PF00520">
    <property type="entry name" value="Ion_trans"/>
    <property type="match status" value="1"/>
</dbReference>
<protein>
    <submittedName>
        <fullName evidence="13">Ion transport protein domain-containing protein</fullName>
    </submittedName>
</protein>
<keyword evidence="9" id="KW-0175">Coiled coil</keyword>
<dbReference type="Proteomes" id="UP001201812">
    <property type="component" value="Unassembled WGS sequence"/>
</dbReference>
<dbReference type="PANTHER" id="PTHR45638">
    <property type="entry name" value="CYCLIC NUCLEOTIDE-GATED CATION CHANNEL SUBUNIT A"/>
    <property type="match status" value="1"/>
</dbReference>
<feature type="transmembrane region" description="Helical" evidence="11">
    <location>
        <begin position="655"/>
        <end position="677"/>
    </location>
</feature>
<evidence type="ECO:0000256" key="3">
    <source>
        <dbReference type="ARBA" id="ARBA00022692"/>
    </source>
</evidence>
<feature type="transmembrane region" description="Helical" evidence="11">
    <location>
        <begin position="578"/>
        <end position="596"/>
    </location>
</feature>
<keyword evidence="5" id="KW-0406">Ion transport</keyword>
<organism evidence="13 14">
    <name type="scientific">Ditylenchus destructor</name>
    <dbReference type="NCBI Taxonomy" id="166010"/>
    <lineage>
        <taxon>Eukaryota</taxon>
        <taxon>Metazoa</taxon>
        <taxon>Ecdysozoa</taxon>
        <taxon>Nematoda</taxon>
        <taxon>Chromadorea</taxon>
        <taxon>Rhabditida</taxon>
        <taxon>Tylenchina</taxon>
        <taxon>Tylenchomorpha</taxon>
        <taxon>Sphaerularioidea</taxon>
        <taxon>Anguinidae</taxon>
        <taxon>Anguininae</taxon>
        <taxon>Ditylenchus</taxon>
    </lineage>
</organism>
<evidence type="ECO:0000256" key="10">
    <source>
        <dbReference type="SAM" id="MobiDB-lite"/>
    </source>
</evidence>
<name>A0AAD4N6K4_9BILA</name>
<dbReference type="InterPro" id="IPR018490">
    <property type="entry name" value="cNMP-bd_dom_sf"/>
</dbReference>
<feature type="transmembrane region" description="Helical" evidence="11">
    <location>
        <begin position="468"/>
        <end position="487"/>
    </location>
</feature>
<sequence>MAANKNNGTKSSSPPFIDELEEPQPSTSQSYSRPFGGIATNVFRRQKKPTGQAKQRISSARPWTTTRSRHFGADSVTTLPNGGIEEATGSHPIKDISYIHDIEEADSPSLSAVDDVSEWSAELQDLDALDPSISDLTMDLSDVEDIELDEVPPISTQFTFPRPLSGAKKGIQKALNMDTTRQNTISFKSTRFRRFKSHKPRRIATQPSLPERSSPPNRGLAASPTPSIVSARFAQEYEVPSPTSYLKVSRQEEEDARLDRAFSPGLDVDLAPQIVDDKPSSTNDTKNQLELPEVIVLKGDVKHPAELITESQTPAPDTSSLALPTQNTSDAVPNGTRSTDTLRTPQNTAHLENGDVAGAIIPTLQDAQPNSIIKALTKKFARFRRNRVTDTSTDHTDFFNKHSMLQHGGTGESAPGAKADGKGPVHDRMVFDSGENYFYYWIAVVSTAYVYNLLVVIARSVFGDLAAGYLWILWLGLDLTADFIYLLDMFVRTRTGFLEQGILIRDVKKIRSLYTKNRQFKIDVASLLPLDYLLSVFFLKRPPALRFNRLLRRERIQKFMEQTETRSSLPNAFRVGVVVWYIAVIIHWNACLYFMISESIGLGSDAWVYGELNKQSLPDGVKDTLTRRYIYSFYWSTLILTTIGEVPGPQKNIEFAFVTLDLMCGVLIFATIVGNVGSMISNMSAARADFQNRIDSIKQYMELRKVGKQLETRVIKWFDYLWANKQNLTDQQVLKVLPDKLQAEIAMHVHFETLRKVRIFQDCEAGLLAELVLKLQLQVFSPMDYVCRKGDIGREMYIVKRGMLQVVADDGCKVFATLSEGAVFGELSILNIAEYPDARKILIQKGRELLRKDNLLDESAPEENKTAEEISDELQSSIRILQTRIARLTGEHTNTERKLQERIRYLQAKLTKYGAMLDRESSDDEDVFHDDDHHVEAERQKLL</sequence>
<evidence type="ECO:0000259" key="12">
    <source>
        <dbReference type="PROSITE" id="PS50042"/>
    </source>
</evidence>
<evidence type="ECO:0000256" key="1">
    <source>
        <dbReference type="ARBA" id="ARBA00004141"/>
    </source>
</evidence>
<feature type="region of interest" description="Disordered" evidence="10">
    <location>
        <begin position="1"/>
        <end position="89"/>
    </location>
</feature>
<dbReference type="GO" id="GO:0030553">
    <property type="term" value="F:cGMP binding"/>
    <property type="evidence" value="ECO:0007669"/>
    <property type="project" value="TreeGrafter"/>
</dbReference>
<dbReference type="GO" id="GO:0017071">
    <property type="term" value="C:intracellular cyclic nucleotide activated cation channel complex"/>
    <property type="evidence" value="ECO:0007669"/>
    <property type="project" value="TreeGrafter"/>
</dbReference>
<reference evidence="13" key="1">
    <citation type="submission" date="2022-01" db="EMBL/GenBank/DDBJ databases">
        <title>Genome Sequence Resource for Two Populations of Ditylenchus destructor, the Migratory Endoparasitic Phytonematode.</title>
        <authorList>
            <person name="Zhang H."/>
            <person name="Lin R."/>
            <person name="Xie B."/>
        </authorList>
    </citation>
    <scope>NUCLEOTIDE SEQUENCE</scope>
    <source>
        <strain evidence="13">BazhouSP</strain>
    </source>
</reference>
<dbReference type="PROSITE" id="PS00888">
    <property type="entry name" value="CNMP_BINDING_1"/>
    <property type="match status" value="1"/>
</dbReference>
<feature type="compositionally biased region" description="Polar residues" evidence="10">
    <location>
        <begin position="1"/>
        <end position="14"/>
    </location>
</feature>
<dbReference type="InterPro" id="IPR050866">
    <property type="entry name" value="CNG_cation_channel"/>
</dbReference>
<dbReference type="Pfam" id="PF16526">
    <property type="entry name" value="CLZ"/>
    <property type="match status" value="1"/>
</dbReference>
<dbReference type="Gene3D" id="1.10.287.70">
    <property type="match status" value="1"/>
</dbReference>
<keyword evidence="7" id="KW-1071">Ligand-gated ion channel</keyword>
<keyword evidence="6 11" id="KW-0472">Membrane</keyword>
<evidence type="ECO:0000256" key="6">
    <source>
        <dbReference type="ARBA" id="ARBA00023136"/>
    </source>
</evidence>
<evidence type="ECO:0000256" key="2">
    <source>
        <dbReference type="ARBA" id="ARBA00022448"/>
    </source>
</evidence>
<evidence type="ECO:0000256" key="5">
    <source>
        <dbReference type="ARBA" id="ARBA00023065"/>
    </source>
</evidence>
<keyword evidence="3 11" id="KW-0812">Transmembrane</keyword>
<keyword evidence="2" id="KW-0813">Transport</keyword>
<evidence type="ECO:0000313" key="14">
    <source>
        <dbReference type="Proteomes" id="UP001201812"/>
    </source>
</evidence>
<dbReference type="PANTHER" id="PTHR45638:SF11">
    <property type="entry name" value="CYCLIC NUCLEOTIDE-GATED CATION CHANNEL SUBUNIT A"/>
    <property type="match status" value="1"/>
</dbReference>
<gene>
    <name evidence="13" type="ORF">DdX_08955</name>
</gene>
<evidence type="ECO:0000256" key="11">
    <source>
        <dbReference type="SAM" id="Phobius"/>
    </source>
</evidence>
<dbReference type="Gene3D" id="1.10.287.630">
    <property type="entry name" value="Helix hairpin bin"/>
    <property type="match status" value="1"/>
</dbReference>
<dbReference type="InterPro" id="IPR014710">
    <property type="entry name" value="RmlC-like_jellyroll"/>
</dbReference>
<dbReference type="InterPro" id="IPR005821">
    <property type="entry name" value="Ion_trans_dom"/>
</dbReference>
<dbReference type="Gene3D" id="1.20.5.300">
    <property type="match status" value="1"/>
</dbReference>